<accession>A0A109BM58</accession>
<dbReference type="Gene3D" id="3.10.450.50">
    <property type="match status" value="1"/>
</dbReference>
<evidence type="ECO:0000259" key="1">
    <source>
        <dbReference type="Pfam" id="PF12680"/>
    </source>
</evidence>
<dbReference type="OrthoDB" id="8076455at2"/>
<sequence>MAADSTINNASLVHDICRCFREKQLAEIVSLLSDDFKLRVLLPTDTDGEIRPRSRAEVALLAHASMGEFDILRFEPDDITLNGEMISSVTHVKFRHKRTGKELETQFRHAWQTADGKICALEQTHDLQLLSDYIDSIRAVASGLSQDDEAGAAPRTASGRS</sequence>
<name>A0A109BM58_HYPSL</name>
<reference evidence="2 3" key="1">
    <citation type="submission" date="2015-10" db="EMBL/GenBank/DDBJ databases">
        <title>Transcriptomic analysis of a linuron degrading triple-species bacterial consortium.</title>
        <authorList>
            <person name="Albers P."/>
        </authorList>
    </citation>
    <scope>NUCLEOTIDE SEQUENCE [LARGE SCALE GENOMIC DNA]</scope>
    <source>
        <strain evidence="2 3">WDL6</strain>
    </source>
</reference>
<dbReference type="EMBL" id="LMTR01000025">
    <property type="protein sequence ID" value="KWT71319.1"/>
    <property type="molecule type" value="Genomic_DNA"/>
</dbReference>
<comment type="caution">
    <text evidence="2">The sequence shown here is derived from an EMBL/GenBank/DDBJ whole genome shotgun (WGS) entry which is preliminary data.</text>
</comment>
<evidence type="ECO:0000313" key="3">
    <source>
        <dbReference type="Proteomes" id="UP000059074"/>
    </source>
</evidence>
<dbReference type="AlphaFoldDB" id="A0A109BM58"/>
<dbReference type="RefSeq" id="WP_068459336.1">
    <property type="nucleotide sequence ID" value="NZ_LMTR01000025.1"/>
</dbReference>
<evidence type="ECO:0000313" key="2">
    <source>
        <dbReference type="EMBL" id="KWT71319.1"/>
    </source>
</evidence>
<gene>
    <name evidence="2" type="ORF">APY04_0493</name>
</gene>
<feature type="domain" description="SnoaL-like" evidence="1">
    <location>
        <begin position="14"/>
        <end position="119"/>
    </location>
</feature>
<keyword evidence="3" id="KW-1185">Reference proteome</keyword>
<protein>
    <recommendedName>
        <fullName evidence="1">SnoaL-like domain-containing protein</fullName>
    </recommendedName>
</protein>
<organism evidence="2 3">
    <name type="scientific">Hyphomicrobium sulfonivorans</name>
    <dbReference type="NCBI Taxonomy" id="121290"/>
    <lineage>
        <taxon>Bacteria</taxon>
        <taxon>Pseudomonadati</taxon>
        <taxon>Pseudomonadota</taxon>
        <taxon>Alphaproteobacteria</taxon>
        <taxon>Hyphomicrobiales</taxon>
        <taxon>Hyphomicrobiaceae</taxon>
        <taxon>Hyphomicrobium</taxon>
    </lineage>
</organism>
<dbReference type="Proteomes" id="UP000059074">
    <property type="component" value="Unassembled WGS sequence"/>
</dbReference>
<proteinExistence type="predicted"/>
<dbReference type="Pfam" id="PF12680">
    <property type="entry name" value="SnoaL_2"/>
    <property type="match status" value="1"/>
</dbReference>
<dbReference type="InterPro" id="IPR037401">
    <property type="entry name" value="SnoaL-like"/>
</dbReference>
<dbReference type="PATRIC" id="fig|121290.4.peg.661"/>
<dbReference type="SUPFAM" id="SSF54427">
    <property type="entry name" value="NTF2-like"/>
    <property type="match status" value="1"/>
</dbReference>
<dbReference type="InterPro" id="IPR032710">
    <property type="entry name" value="NTF2-like_dom_sf"/>
</dbReference>